<dbReference type="PANTHER" id="PTHR34385">
    <property type="entry name" value="D-ALANYL-D-ALANINE CARBOXYPEPTIDASE"/>
    <property type="match status" value="1"/>
</dbReference>
<dbReference type="SUPFAM" id="SSF55166">
    <property type="entry name" value="Hedgehog/DD-peptidase"/>
    <property type="match status" value="1"/>
</dbReference>
<proteinExistence type="predicted"/>
<dbReference type="Proteomes" id="UP000298468">
    <property type="component" value="Unassembled WGS sequence"/>
</dbReference>
<dbReference type="CDD" id="cd14846">
    <property type="entry name" value="Peptidase_M15_like"/>
    <property type="match status" value="1"/>
</dbReference>
<organism evidence="3 4">
    <name type="scientific">Cryobacterium lactosi</name>
    <dbReference type="NCBI Taxonomy" id="1259202"/>
    <lineage>
        <taxon>Bacteria</taxon>
        <taxon>Bacillati</taxon>
        <taxon>Actinomycetota</taxon>
        <taxon>Actinomycetes</taxon>
        <taxon>Micrococcales</taxon>
        <taxon>Microbacteriaceae</taxon>
        <taxon>Cryobacterium</taxon>
    </lineage>
</organism>
<accession>A0A4R9BXM3</accession>
<gene>
    <name evidence="3" type="ORF">E3T61_07030</name>
</gene>
<keyword evidence="1" id="KW-0812">Transmembrane</keyword>
<dbReference type="AlphaFoldDB" id="A0A4R9BXM3"/>
<dbReference type="GO" id="GO:0006508">
    <property type="term" value="P:proteolysis"/>
    <property type="evidence" value="ECO:0007669"/>
    <property type="project" value="InterPro"/>
</dbReference>
<keyword evidence="1" id="KW-0472">Membrane</keyword>
<dbReference type="InterPro" id="IPR003709">
    <property type="entry name" value="VanY-like_core_dom"/>
</dbReference>
<dbReference type="GO" id="GO:0008233">
    <property type="term" value="F:peptidase activity"/>
    <property type="evidence" value="ECO:0007669"/>
    <property type="project" value="InterPro"/>
</dbReference>
<dbReference type="PANTHER" id="PTHR34385:SF1">
    <property type="entry name" value="PEPTIDOGLYCAN L-ALANYL-D-GLUTAMATE ENDOPEPTIDASE CWLK"/>
    <property type="match status" value="1"/>
</dbReference>
<keyword evidence="1" id="KW-1133">Transmembrane helix</keyword>
<feature type="transmembrane region" description="Helical" evidence="1">
    <location>
        <begin position="18"/>
        <end position="39"/>
    </location>
</feature>
<evidence type="ECO:0000259" key="2">
    <source>
        <dbReference type="Pfam" id="PF02557"/>
    </source>
</evidence>
<dbReference type="OrthoDB" id="3293184at2"/>
<evidence type="ECO:0000256" key="1">
    <source>
        <dbReference type="SAM" id="Phobius"/>
    </source>
</evidence>
<dbReference type="InterPro" id="IPR052179">
    <property type="entry name" value="DD-CPase-like"/>
</dbReference>
<dbReference type="Gene3D" id="3.30.1380.10">
    <property type="match status" value="1"/>
</dbReference>
<name>A0A4R9BXM3_9MICO</name>
<protein>
    <submittedName>
        <fullName evidence="3">Peptidase M15</fullName>
    </submittedName>
</protein>
<evidence type="ECO:0000313" key="4">
    <source>
        <dbReference type="Proteomes" id="UP000298468"/>
    </source>
</evidence>
<dbReference type="EMBL" id="SOHM01000012">
    <property type="protein sequence ID" value="TFD92061.1"/>
    <property type="molecule type" value="Genomic_DNA"/>
</dbReference>
<reference evidence="3 4" key="1">
    <citation type="submission" date="2019-03" db="EMBL/GenBank/DDBJ databases">
        <title>Genomics of glacier-inhabiting Cryobacterium strains.</title>
        <authorList>
            <person name="Liu Q."/>
            <person name="Xin Y.-H."/>
        </authorList>
    </citation>
    <scope>NUCLEOTIDE SEQUENCE [LARGE SCALE GENOMIC DNA]</scope>
    <source>
        <strain evidence="3 4">Sr59</strain>
    </source>
</reference>
<feature type="domain" description="D-alanyl-D-alanine carboxypeptidase-like core" evidence="2">
    <location>
        <begin position="69"/>
        <end position="173"/>
    </location>
</feature>
<dbReference type="Pfam" id="PF02557">
    <property type="entry name" value="VanY"/>
    <property type="match status" value="1"/>
</dbReference>
<keyword evidence="4" id="KW-1185">Reference proteome</keyword>
<dbReference type="InterPro" id="IPR009045">
    <property type="entry name" value="Zn_M74/Hedgehog-like"/>
</dbReference>
<evidence type="ECO:0000313" key="3">
    <source>
        <dbReference type="EMBL" id="TFD92061.1"/>
    </source>
</evidence>
<sequence>MTYRTSPRVSDRRSQRMLVIALTLIVVALVGVVGLYLVLVAPLGPDDSLVGPDSEVVTAFDDDNPTVAKLEPQLRDALQRSAADAEKDDVFFQVNSGWRSAEEQERLRSDGVAEYGSVEEASRWVATAETSPHVSGDAVDVGSFDAVVWLSEHGARYGLCQIYDNEAWHFEYRPDAITSGCPPKYFDPTEDPRMQP</sequence>
<comment type="caution">
    <text evidence="3">The sequence shown here is derived from an EMBL/GenBank/DDBJ whole genome shotgun (WGS) entry which is preliminary data.</text>
</comment>